<dbReference type="AlphaFoldDB" id="K1RJE4"/>
<protein>
    <submittedName>
        <fullName evidence="1">Uncharacterized protein</fullName>
    </submittedName>
</protein>
<reference evidence="1" key="1">
    <citation type="journal article" date="2013" name="Environ. Microbiol.">
        <title>Microbiota from the distal guts of lean and obese adolescents exhibit partial functional redundancy besides clear differences in community structure.</title>
        <authorList>
            <person name="Ferrer M."/>
            <person name="Ruiz A."/>
            <person name="Lanza F."/>
            <person name="Haange S.B."/>
            <person name="Oberbach A."/>
            <person name="Till H."/>
            <person name="Bargiela R."/>
            <person name="Campoy C."/>
            <person name="Segura M.T."/>
            <person name="Richter M."/>
            <person name="von Bergen M."/>
            <person name="Seifert J."/>
            <person name="Suarez A."/>
        </authorList>
    </citation>
    <scope>NUCLEOTIDE SEQUENCE</scope>
</reference>
<feature type="non-terminal residue" evidence="1">
    <location>
        <position position="1"/>
    </location>
</feature>
<evidence type="ECO:0000313" key="1">
    <source>
        <dbReference type="EMBL" id="EKC48702.1"/>
    </source>
</evidence>
<sequence>GKMMDFIKAGDEPAEALKKAQGHYGQWDNATKYIDPRKD</sequence>
<dbReference type="EMBL" id="AJWY01012884">
    <property type="protein sequence ID" value="EKC48702.1"/>
    <property type="molecule type" value="Genomic_DNA"/>
</dbReference>
<gene>
    <name evidence="1" type="ORF">LEA_18759</name>
</gene>
<organism evidence="1">
    <name type="scientific">human gut metagenome</name>
    <dbReference type="NCBI Taxonomy" id="408170"/>
    <lineage>
        <taxon>unclassified sequences</taxon>
        <taxon>metagenomes</taxon>
        <taxon>organismal metagenomes</taxon>
    </lineage>
</organism>
<comment type="caution">
    <text evidence="1">The sequence shown here is derived from an EMBL/GenBank/DDBJ whole genome shotgun (WGS) entry which is preliminary data.</text>
</comment>
<proteinExistence type="predicted"/>
<accession>K1RJE4</accession>
<name>K1RJE4_9ZZZZ</name>